<dbReference type="InterPro" id="IPR043129">
    <property type="entry name" value="ATPase_NBD"/>
</dbReference>
<proteinExistence type="predicted"/>
<dbReference type="Gene3D" id="3.30.420.40">
    <property type="match status" value="2"/>
</dbReference>
<feature type="domain" description="ATPase BadF/BadG/BcrA/BcrD type" evidence="1">
    <location>
        <begin position="7"/>
        <end position="308"/>
    </location>
</feature>
<dbReference type="PANTHER" id="PTHR43190:SF3">
    <property type="entry name" value="N-ACETYL-D-GLUCOSAMINE KINASE"/>
    <property type="match status" value="1"/>
</dbReference>
<dbReference type="EMBL" id="JBHSQV010000166">
    <property type="protein sequence ID" value="MFC5987559.1"/>
    <property type="molecule type" value="Genomic_DNA"/>
</dbReference>
<accession>A0ABW1IR34</accession>
<dbReference type="RefSeq" id="WP_379894962.1">
    <property type="nucleotide sequence ID" value="NZ_CBCSCT010000034.1"/>
</dbReference>
<evidence type="ECO:0000313" key="3">
    <source>
        <dbReference type="Proteomes" id="UP001596250"/>
    </source>
</evidence>
<sequence>MAMKVFIGIDGGGTKTEAAVISNEGKLFTTLLGGSTNMHAVPFPKAAQELESILDRLFEKVDLEHHICGGICLALAGVRTEAEQKKIRDFLYAYQTHQHRCFPILLKTEAEIALMAALEKSYGIVVISGTGSNTYGITREGKHYQVGGWGHILGDEGSGYQIGLKTLKAVILSHEGRLPPTKLTELINQAYHFRSITDLRTHIYQPHIGKRDIAAFAKYCIQAGAEGDEVACRILDEEAALLAQSTLALICQDLLLQQSEVLVTGSIFQHSIFFYDTFCTQIHASYPDLHIIRQGRGRSAAAGAALLARNTFTQGNETP</sequence>
<organism evidence="2 3">
    <name type="scientific">Marinicrinis lubricantis</name>
    <dbReference type="NCBI Taxonomy" id="2086470"/>
    <lineage>
        <taxon>Bacteria</taxon>
        <taxon>Bacillati</taxon>
        <taxon>Bacillota</taxon>
        <taxon>Bacilli</taxon>
        <taxon>Bacillales</taxon>
        <taxon>Paenibacillaceae</taxon>
    </lineage>
</organism>
<dbReference type="Proteomes" id="UP001596250">
    <property type="component" value="Unassembled WGS sequence"/>
</dbReference>
<dbReference type="Pfam" id="PF01869">
    <property type="entry name" value="BcrAD_BadFG"/>
    <property type="match status" value="1"/>
</dbReference>
<dbReference type="InterPro" id="IPR002731">
    <property type="entry name" value="ATPase_BadF"/>
</dbReference>
<evidence type="ECO:0000313" key="2">
    <source>
        <dbReference type="EMBL" id="MFC5987559.1"/>
    </source>
</evidence>
<name>A0ABW1IR34_9BACL</name>
<evidence type="ECO:0000259" key="1">
    <source>
        <dbReference type="Pfam" id="PF01869"/>
    </source>
</evidence>
<gene>
    <name evidence="2" type="ORF">ACFPXP_14225</name>
</gene>
<dbReference type="SUPFAM" id="SSF53067">
    <property type="entry name" value="Actin-like ATPase domain"/>
    <property type="match status" value="2"/>
</dbReference>
<protein>
    <submittedName>
        <fullName evidence="2">BadF/BadG/BcrA/BcrD ATPase family protein</fullName>
    </submittedName>
</protein>
<dbReference type="PANTHER" id="PTHR43190">
    <property type="entry name" value="N-ACETYL-D-GLUCOSAMINE KINASE"/>
    <property type="match status" value="1"/>
</dbReference>
<dbReference type="CDD" id="cd24007">
    <property type="entry name" value="ASKHA_NBD_eukNAGK-like"/>
    <property type="match status" value="1"/>
</dbReference>
<keyword evidence="3" id="KW-1185">Reference proteome</keyword>
<comment type="caution">
    <text evidence="2">The sequence shown here is derived from an EMBL/GenBank/DDBJ whole genome shotgun (WGS) entry which is preliminary data.</text>
</comment>
<reference evidence="3" key="1">
    <citation type="journal article" date="2019" name="Int. J. Syst. Evol. Microbiol.">
        <title>The Global Catalogue of Microorganisms (GCM) 10K type strain sequencing project: providing services to taxonomists for standard genome sequencing and annotation.</title>
        <authorList>
            <consortium name="The Broad Institute Genomics Platform"/>
            <consortium name="The Broad Institute Genome Sequencing Center for Infectious Disease"/>
            <person name="Wu L."/>
            <person name="Ma J."/>
        </authorList>
    </citation>
    <scope>NUCLEOTIDE SEQUENCE [LARGE SCALE GENOMIC DNA]</scope>
    <source>
        <strain evidence="3">CCM 8749</strain>
    </source>
</reference>
<dbReference type="InterPro" id="IPR052519">
    <property type="entry name" value="Euk-type_GlcNAc_Kinase"/>
</dbReference>